<evidence type="ECO:0000256" key="1">
    <source>
        <dbReference type="SAM" id="Phobius"/>
    </source>
</evidence>
<comment type="caution">
    <text evidence="2">The sequence shown here is derived from an EMBL/GenBank/DDBJ whole genome shotgun (WGS) entry which is preliminary data.</text>
</comment>
<keyword evidence="3" id="KW-1185">Reference proteome</keyword>
<proteinExistence type="predicted"/>
<dbReference type="InterPro" id="IPR009526">
    <property type="entry name" value="DUF1146"/>
</dbReference>
<keyword evidence="1" id="KW-0812">Transmembrane</keyword>
<dbReference type="Proteomes" id="UP001597285">
    <property type="component" value="Unassembled WGS sequence"/>
</dbReference>
<name>A0ABW4NR94_9LACT</name>
<feature type="transmembrane region" description="Helical" evidence="1">
    <location>
        <begin position="45"/>
        <end position="67"/>
    </location>
</feature>
<feature type="transmembrane region" description="Helical" evidence="1">
    <location>
        <begin position="6"/>
        <end position="24"/>
    </location>
</feature>
<dbReference type="Pfam" id="PF06612">
    <property type="entry name" value="DUF1146"/>
    <property type="match status" value="1"/>
</dbReference>
<sequence>MNFIGTQAVISLFSHVFFILLAFWGLKGLLIEKWIKKNHIAQARVLYLFLSITIGYTVSSFVLEFILQSRNLIFLF</sequence>
<evidence type="ECO:0000313" key="2">
    <source>
        <dbReference type="EMBL" id="MFD1800296.1"/>
    </source>
</evidence>
<dbReference type="RefSeq" id="WP_058918979.1">
    <property type="nucleotide sequence ID" value="NZ_JBHSQC010000001.1"/>
</dbReference>
<keyword evidence="1" id="KW-0472">Membrane</keyword>
<evidence type="ECO:0000313" key="3">
    <source>
        <dbReference type="Proteomes" id="UP001597285"/>
    </source>
</evidence>
<protein>
    <submittedName>
        <fullName evidence="2">DUF1146 family protein</fullName>
    </submittedName>
</protein>
<accession>A0ABW4NR94</accession>
<reference evidence="3" key="1">
    <citation type="journal article" date="2019" name="Int. J. Syst. Evol. Microbiol.">
        <title>The Global Catalogue of Microorganisms (GCM) 10K type strain sequencing project: providing services to taxonomists for standard genome sequencing and annotation.</title>
        <authorList>
            <consortium name="The Broad Institute Genomics Platform"/>
            <consortium name="The Broad Institute Genome Sequencing Center for Infectious Disease"/>
            <person name="Wu L."/>
            <person name="Ma J."/>
        </authorList>
    </citation>
    <scope>NUCLEOTIDE SEQUENCE [LARGE SCALE GENOMIC DNA]</scope>
    <source>
        <strain evidence="3">KCTC 42143</strain>
    </source>
</reference>
<dbReference type="EMBL" id="JBHUFF010000019">
    <property type="protein sequence ID" value="MFD1800296.1"/>
    <property type="molecule type" value="Genomic_DNA"/>
</dbReference>
<keyword evidence="1" id="KW-1133">Transmembrane helix</keyword>
<gene>
    <name evidence="2" type="ORF">ACFSBK_10605</name>
</gene>
<dbReference type="NCBIfam" id="TIGR02327">
    <property type="entry name" value="int_mem_ywzB"/>
    <property type="match status" value="1"/>
</dbReference>
<organism evidence="2 3">
    <name type="scientific">Carnobacterium antarcticum</name>
    <dbReference type="NCBI Taxonomy" id="2126436"/>
    <lineage>
        <taxon>Bacteria</taxon>
        <taxon>Bacillati</taxon>
        <taxon>Bacillota</taxon>
        <taxon>Bacilli</taxon>
        <taxon>Lactobacillales</taxon>
        <taxon>Carnobacteriaceae</taxon>
        <taxon>Carnobacterium</taxon>
    </lineage>
</organism>